<evidence type="ECO:0000313" key="5">
    <source>
        <dbReference type="Proteomes" id="UP000555564"/>
    </source>
</evidence>
<feature type="region of interest" description="Disordered" evidence="1">
    <location>
        <begin position="29"/>
        <end position="50"/>
    </location>
</feature>
<gene>
    <name evidence="4" type="ORF">BJ992_001427</name>
</gene>
<dbReference type="RefSeq" id="WP_184979128.1">
    <property type="nucleotide sequence ID" value="NZ_BAAALO010000099.1"/>
</dbReference>
<dbReference type="PROSITE" id="PS51257">
    <property type="entry name" value="PROKAR_LIPOPROTEIN"/>
    <property type="match status" value="1"/>
</dbReference>
<evidence type="ECO:0000256" key="1">
    <source>
        <dbReference type="SAM" id="MobiDB-lite"/>
    </source>
</evidence>
<evidence type="ECO:0000259" key="3">
    <source>
        <dbReference type="Pfam" id="PF26366"/>
    </source>
</evidence>
<dbReference type="AlphaFoldDB" id="A0A7X0M6L9"/>
<feature type="domain" description="DUF8094" evidence="3">
    <location>
        <begin position="106"/>
        <end position="309"/>
    </location>
</feature>
<feature type="signal peptide" evidence="2">
    <location>
        <begin position="1"/>
        <end position="29"/>
    </location>
</feature>
<sequence>MRRRPEGVLLRLTALGAGLVLLAACGARGDTPPSPDVDSAEPPTAAGRTVGPEDAATAFGTLKELDDAWKARDCAKVLFLTTAAENELGGRGCDATRSGRPVPSRPTYRDAEFYVPDRPEETPWFVALARDPDPAYTVFVQEDGHWRVAYGPLKLTTDPPELDADVTTRVVPTDDPDDGVRARLVPQKHLTYLSDRYGLTGITFPSTDPVRLLLKELIKKPATVRPDRLSYEIQLIPDDTRALALAGGGALVFHSFKIFYTQKSTTKNLKHPMYSSTTTKAFTATTTPKSLHTTEVVQLATKVTPTGKLTTIALSRTLADITL</sequence>
<evidence type="ECO:0000256" key="2">
    <source>
        <dbReference type="SAM" id="SignalP"/>
    </source>
</evidence>
<name>A0A7X0M6L9_9ACTN</name>
<evidence type="ECO:0000313" key="4">
    <source>
        <dbReference type="EMBL" id="MBB6471996.1"/>
    </source>
</evidence>
<organism evidence="4 5">
    <name type="scientific">Sphaerisporangium rubeum</name>
    <dbReference type="NCBI Taxonomy" id="321317"/>
    <lineage>
        <taxon>Bacteria</taxon>
        <taxon>Bacillati</taxon>
        <taxon>Actinomycetota</taxon>
        <taxon>Actinomycetes</taxon>
        <taxon>Streptosporangiales</taxon>
        <taxon>Streptosporangiaceae</taxon>
        <taxon>Sphaerisporangium</taxon>
    </lineage>
</organism>
<dbReference type="InterPro" id="IPR058407">
    <property type="entry name" value="DUF8094"/>
</dbReference>
<dbReference type="Pfam" id="PF26366">
    <property type="entry name" value="DUF8094"/>
    <property type="match status" value="1"/>
</dbReference>
<dbReference type="EMBL" id="JACHIU010000001">
    <property type="protein sequence ID" value="MBB6471996.1"/>
    <property type="molecule type" value="Genomic_DNA"/>
</dbReference>
<dbReference type="Proteomes" id="UP000555564">
    <property type="component" value="Unassembled WGS sequence"/>
</dbReference>
<reference evidence="4 5" key="1">
    <citation type="submission" date="2020-08" db="EMBL/GenBank/DDBJ databases">
        <title>Sequencing the genomes of 1000 actinobacteria strains.</title>
        <authorList>
            <person name="Klenk H.-P."/>
        </authorList>
    </citation>
    <scope>NUCLEOTIDE SEQUENCE [LARGE SCALE GENOMIC DNA]</scope>
    <source>
        <strain evidence="4 5">DSM 44936</strain>
    </source>
</reference>
<feature type="chain" id="PRO_5030936827" description="DUF8094 domain-containing protein" evidence="2">
    <location>
        <begin position="30"/>
        <end position="323"/>
    </location>
</feature>
<accession>A0A7X0M6L9</accession>
<protein>
    <recommendedName>
        <fullName evidence="3">DUF8094 domain-containing protein</fullName>
    </recommendedName>
</protein>
<keyword evidence="5" id="KW-1185">Reference proteome</keyword>
<proteinExistence type="predicted"/>
<comment type="caution">
    <text evidence="4">The sequence shown here is derived from an EMBL/GenBank/DDBJ whole genome shotgun (WGS) entry which is preliminary data.</text>
</comment>
<keyword evidence="2" id="KW-0732">Signal</keyword>